<feature type="transmembrane region" description="Helical" evidence="2">
    <location>
        <begin position="399"/>
        <end position="420"/>
    </location>
</feature>
<feature type="transmembrane region" description="Helical" evidence="2">
    <location>
        <begin position="123"/>
        <end position="150"/>
    </location>
</feature>
<feature type="transmembrane region" description="Helical" evidence="2">
    <location>
        <begin position="1145"/>
        <end position="1164"/>
    </location>
</feature>
<feature type="transmembrane region" description="Helical" evidence="2">
    <location>
        <begin position="1083"/>
        <end position="1107"/>
    </location>
</feature>
<feature type="transmembrane region" description="Helical" evidence="2">
    <location>
        <begin position="983"/>
        <end position="1007"/>
    </location>
</feature>
<feature type="transmembrane region" description="Helical" evidence="2">
    <location>
        <begin position="1113"/>
        <end position="1133"/>
    </location>
</feature>
<organism evidence="3 4">
    <name type="scientific">Zingiber officinale</name>
    <name type="common">Ginger</name>
    <name type="synonym">Amomum zingiber</name>
    <dbReference type="NCBI Taxonomy" id="94328"/>
    <lineage>
        <taxon>Eukaryota</taxon>
        <taxon>Viridiplantae</taxon>
        <taxon>Streptophyta</taxon>
        <taxon>Embryophyta</taxon>
        <taxon>Tracheophyta</taxon>
        <taxon>Spermatophyta</taxon>
        <taxon>Magnoliopsida</taxon>
        <taxon>Liliopsida</taxon>
        <taxon>Zingiberales</taxon>
        <taxon>Zingiberaceae</taxon>
        <taxon>Zingiber</taxon>
    </lineage>
</organism>
<keyword evidence="2" id="KW-0812">Transmembrane</keyword>
<feature type="transmembrane region" description="Helical" evidence="2">
    <location>
        <begin position="934"/>
        <end position="954"/>
    </location>
</feature>
<feature type="transmembrane region" description="Helical" evidence="2">
    <location>
        <begin position="1050"/>
        <end position="1071"/>
    </location>
</feature>
<feature type="transmembrane region" description="Helical" evidence="2">
    <location>
        <begin position="801"/>
        <end position="819"/>
    </location>
</feature>
<feature type="transmembrane region" description="Helical" evidence="2">
    <location>
        <begin position="426"/>
        <end position="445"/>
    </location>
</feature>
<evidence type="ECO:0000256" key="2">
    <source>
        <dbReference type="SAM" id="Phobius"/>
    </source>
</evidence>
<protein>
    <recommendedName>
        <fullName evidence="5">Calpain-type cysteine protease DEK1</fullName>
    </recommendedName>
</protein>
<feature type="transmembrane region" description="Helical" evidence="2">
    <location>
        <begin position="344"/>
        <end position="363"/>
    </location>
</feature>
<feature type="transmembrane region" description="Helical" evidence="2">
    <location>
        <begin position="278"/>
        <end position="300"/>
    </location>
</feature>
<feature type="transmembrane region" description="Helical" evidence="2">
    <location>
        <begin position="1019"/>
        <end position="1038"/>
    </location>
</feature>
<evidence type="ECO:0000313" key="4">
    <source>
        <dbReference type="Proteomes" id="UP000734854"/>
    </source>
</evidence>
<feature type="compositionally biased region" description="Low complexity" evidence="1">
    <location>
        <begin position="475"/>
        <end position="495"/>
    </location>
</feature>
<evidence type="ECO:0000256" key="1">
    <source>
        <dbReference type="SAM" id="MobiDB-lite"/>
    </source>
</evidence>
<sequence length="1542" mass="168552">MNCYADKEEKCMIKLLKQEPSSSAGNYVPRNTNKTPIHHVAAESPMKYFREIFPMGKQQDPWSYTNEICTRHPDPFTAEAARIAVYSFSRVEAQASSYSCFHGLTGNWAAGEEGMEGDEQHQVALVCAICGAFFCVLSPLSFWILWAVNWRPWRIYSWIYARKWPDIIQGPHLGVVAGVLSLIAWVIVLSPIVLLITWGAIIIGLLRRNIIGLALIIAGTALLLAFYSIMLWWRTQWQSSRGVAYLLLLAVALLCAYEFCAVYVTAGASASEQYSPSGFFFGVSVIALAINVLFICRIVFNGNGFDVDEYVRRSYKFAYSDCVEVGAVACLTEPPDPNELYMRLLYLGSVTVLVVYAVLYWLTAKEARWLGAVTSVAVLVLDWNMGVCLFAFEIVRSRIVALSVAGISRIFLICFGVHYWYLGHCISYAFVASVLLGAIVSRRLFVSNPLFERRVALRSTVLRLREGFRRNGQNSSSSSSEGCGSSVKRSSSSVEAGHQASSVDDIYGNNHISMSANNRKNMLFGRSRSCQEDANCDKNVDSGRESLALRSNSCRSVHDSEVVRTTDRHLDHNTSLITCSSSGLESQGCESSGSGAPSINHSGLDMNIALILQDRLNDPRITSILKRKTGLSDHELASLLQDKGLDPNFTFMLKERGLDPRLLSLLQRSSLDADREHQDATDAPVPDSGRLDSTVPNQISLSEELRQRGLEKWLRFSRLMLHQIAGTAERAWIFLTLVFIAETVLVSIFRPKPVKVINATHEQFEFGFSVLLLSPAVCSIMAFLWSLHAEGMSMTSRPRKYGFIAWLLTTCVGLLLSFLSKSSLILGLALTFPLMVASLSVALPIWMHNGYCFWISGGLESHGNRHQSSRKEVRIVPCITLVWFSVLMTDPSDSNLIPQHTYLVFSPVKVACNVFKLIILHVKGNVHFECANAIMLAGSLCIFMGSVAALGAIISAKPLDDLGYKGWNTNQNSIYSPYTTSMYLGWALASAIALVFTAGMPIVAWFATYRFSFSSAICLGFFTVVLVAFCGTSYWGVLSSRDRIPMKADFLAALLPLVCIPAFLCLFTGLYKWKDDDWKLSRGVYAFIGIGFTLLLGALSALTVMVAPWTVGVAFLLVILLILLAIGVIHYWASNNFYLTRTQMLFVCFLAFLLALSAFLLGLFEAPLAPLDLAWTPESVYSTVAWFEETMPDWLGKEEESGTATMANLLFLLFLFFLQVSSLSAETFFTDPEPASIQIIPSTAAAAAASSPPATIPAFPEQSDVSATGCPLDPPADLLPVVSASCSVSEDDNGGPSRSRCCPVLEAWFLAAYSASALAARAPLPAAAAAGLDMPALPDDSESCIGGVERALRDRGVDLPRANETCDAAYCFCGVRLRRMVCPGAFVAEAGRWVPAGGAARRLEKDCARPGFAACNRCLRSLNQLKAKSKRSGRSNAPKSAAKPAPAPTHGRECQLMGVTWLLSKNRTHSLPAATSVLRVLMAADAASASDPASCSLSLDDMPLAVGSHQISNHGGSSAVRSLPFLLLLLLLWLLPLAAFYG</sequence>
<feature type="region of interest" description="Disordered" evidence="1">
    <location>
        <begin position="673"/>
        <end position="695"/>
    </location>
</feature>
<evidence type="ECO:0000313" key="3">
    <source>
        <dbReference type="EMBL" id="KAG6524242.1"/>
    </source>
</evidence>
<feature type="transmembrane region" description="Helical" evidence="2">
    <location>
        <begin position="245"/>
        <end position="266"/>
    </location>
</feature>
<feature type="transmembrane region" description="Helical" evidence="2">
    <location>
        <begin position="171"/>
        <end position="204"/>
    </location>
</feature>
<dbReference type="Proteomes" id="UP000734854">
    <property type="component" value="Unassembled WGS sequence"/>
</dbReference>
<name>A0A8J5I078_ZINOF</name>
<keyword evidence="4" id="KW-1185">Reference proteome</keyword>
<feature type="transmembrane region" description="Helical" evidence="2">
    <location>
        <begin position="731"/>
        <end position="749"/>
    </location>
</feature>
<feature type="region of interest" description="Disordered" evidence="1">
    <location>
        <begin position="470"/>
        <end position="499"/>
    </location>
</feature>
<feature type="transmembrane region" description="Helical" evidence="2">
    <location>
        <begin position="1201"/>
        <end position="1218"/>
    </location>
</feature>
<comment type="caution">
    <text evidence="3">The sequence shown here is derived from an EMBL/GenBank/DDBJ whole genome shotgun (WGS) entry which is preliminary data.</text>
</comment>
<dbReference type="PANTHER" id="PTHR34056:SF1">
    <property type="entry name" value="GPI-ANCHORED PROTEIN"/>
    <property type="match status" value="1"/>
</dbReference>
<gene>
    <name evidence="3" type="ORF">ZIOFF_014148</name>
</gene>
<feature type="transmembrane region" description="Helical" evidence="2">
    <location>
        <begin position="1523"/>
        <end position="1541"/>
    </location>
</feature>
<feature type="transmembrane region" description="Helical" evidence="2">
    <location>
        <begin position="825"/>
        <end position="846"/>
    </location>
</feature>
<keyword evidence="2" id="KW-1133">Transmembrane helix</keyword>
<feature type="region of interest" description="Disordered" evidence="1">
    <location>
        <begin position="1427"/>
        <end position="1451"/>
    </location>
</feature>
<dbReference type="InterPro" id="IPR040376">
    <property type="entry name" value="At4g28100-like"/>
</dbReference>
<proteinExistence type="predicted"/>
<dbReference type="EMBL" id="JACMSC010000004">
    <property type="protein sequence ID" value="KAG6524242.1"/>
    <property type="molecule type" value="Genomic_DNA"/>
</dbReference>
<feature type="transmembrane region" description="Helical" evidence="2">
    <location>
        <begin position="210"/>
        <end position="233"/>
    </location>
</feature>
<feature type="transmembrane region" description="Helical" evidence="2">
    <location>
        <begin position="769"/>
        <end position="789"/>
    </location>
</feature>
<evidence type="ECO:0008006" key="5">
    <source>
        <dbReference type="Google" id="ProtNLM"/>
    </source>
</evidence>
<accession>A0A8J5I078</accession>
<dbReference type="PANTHER" id="PTHR34056">
    <property type="entry name" value="GPI-ANCHORED PROTEIN"/>
    <property type="match status" value="1"/>
</dbReference>
<reference evidence="3 4" key="1">
    <citation type="submission" date="2020-08" db="EMBL/GenBank/DDBJ databases">
        <title>Plant Genome Project.</title>
        <authorList>
            <person name="Zhang R.-G."/>
        </authorList>
    </citation>
    <scope>NUCLEOTIDE SEQUENCE [LARGE SCALE GENOMIC DNA]</scope>
    <source>
        <tissue evidence="3">Rhizome</tissue>
    </source>
</reference>
<keyword evidence="2" id="KW-0472">Membrane</keyword>